<reference evidence="6 7" key="1">
    <citation type="journal article" date="2018" name="Arch. Microbiol.">
        <title>New insights into the metabolic potential of the phototrophic purple bacterium Rhodopila globiformis DSM 161(T) from its draft genome sequence and evidence for a vanadium-dependent nitrogenase.</title>
        <authorList>
            <person name="Imhoff J.F."/>
            <person name="Rahn T."/>
            <person name="Kunzel S."/>
            <person name="Neulinger S.C."/>
        </authorList>
    </citation>
    <scope>NUCLEOTIDE SEQUENCE [LARGE SCALE GENOMIC DNA]</scope>
    <source>
        <strain evidence="6 7">DSM 161</strain>
    </source>
</reference>
<protein>
    <recommendedName>
        <fullName evidence="3">Regulatory protein RecX</fullName>
    </recommendedName>
</protein>
<evidence type="ECO:0000256" key="3">
    <source>
        <dbReference type="ARBA" id="ARBA00018111"/>
    </source>
</evidence>
<evidence type="ECO:0000259" key="5">
    <source>
        <dbReference type="Pfam" id="PF02631"/>
    </source>
</evidence>
<comment type="similarity">
    <text evidence="2">Belongs to the RecX family.</text>
</comment>
<evidence type="ECO:0000256" key="4">
    <source>
        <dbReference type="ARBA" id="ARBA00022490"/>
    </source>
</evidence>
<accession>A0A2S6MXS8</accession>
<sequence length="188" mass="20098">MVDASDSSPPDNSSLYQAALTYLSRYAATEAGLRRVLDRRIDRWARGAAGREDVAEQVAAARQAARAVVARLSAAGALSDTAFAESRARSLVHAGRSRRAAIAQLAAKGVEAGLAQTVLPEDPDTELAAALVLTRKRRIGPFRTSDQADRQREVGILARAGFAMAVAERALDTDPEAAEEAIRRFRQG</sequence>
<dbReference type="AlphaFoldDB" id="A0A2S6MXS8"/>
<feature type="domain" description="RecX second three-helical" evidence="5">
    <location>
        <begin position="79"/>
        <end position="119"/>
    </location>
</feature>
<gene>
    <name evidence="6" type="ORF">CCS01_28040</name>
</gene>
<evidence type="ECO:0000313" key="7">
    <source>
        <dbReference type="Proteomes" id="UP000239724"/>
    </source>
</evidence>
<evidence type="ECO:0000256" key="2">
    <source>
        <dbReference type="ARBA" id="ARBA00009695"/>
    </source>
</evidence>
<dbReference type="Pfam" id="PF02631">
    <property type="entry name" value="RecX_HTH2"/>
    <property type="match status" value="1"/>
</dbReference>
<comment type="subcellular location">
    <subcellularLocation>
        <location evidence="1">Cytoplasm</location>
    </subcellularLocation>
</comment>
<dbReference type="GO" id="GO:0005737">
    <property type="term" value="C:cytoplasm"/>
    <property type="evidence" value="ECO:0007669"/>
    <property type="project" value="UniProtKB-SubCell"/>
</dbReference>
<evidence type="ECO:0000313" key="6">
    <source>
        <dbReference type="EMBL" id="PPQ27166.1"/>
    </source>
</evidence>
<evidence type="ECO:0000256" key="1">
    <source>
        <dbReference type="ARBA" id="ARBA00004496"/>
    </source>
</evidence>
<name>A0A2S6MXS8_RHOGL</name>
<proteinExistence type="inferred from homology"/>
<dbReference type="OrthoDB" id="7282296at2"/>
<keyword evidence="4" id="KW-0963">Cytoplasm</keyword>
<dbReference type="InterPro" id="IPR053924">
    <property type="entry name" value="RecX_HTH_2nd"/>
</dbReference>
<keyword evidence="7" id="KW-1185">Reference proteome</keyword>
<dbReference type="EMBL" id="NHRY01000261">
    <property type="protein sequence ID" value="PPQ27166.1"/>
    <property type="molecule type" value="Genomic_DNA"/>
</dbReference>
<comment type="caution">
    <text evidence="6">The sequence shown here is derived from an EMBL/GenBank/DDBJ whole genome shotgun (WGS) entry which is preliminary data.</text>
</comment>
<organism evidence="6 7">
    <name type="scientific">Rhodopila globiformis</name>
    <name type="common">Rhodopseudomonas globiformis</name>
    <dbReference type="NCBI Taxonomy" id="1071"/>
    <lineage>
        <taxon>Bacteria</taxon>
        <taxon>Pseudomonadati</taxon>
        <taxon>Pseudomonadota</taxon>
        <taxon>Alphaproteobacteria</taxon>
        <taxon>Acetobacterales</taxon>
        <taxon>Acetobacteraceae</taxon>
        <taxon>Rhodopila</taxon>
    </lineage>
</organism>
<dbReference type="RefSeq" id="WP_104522132.1">
    <property type="nucleotide sequence ID" value="NZ_NHRY01000261.1"/>
</dbReference>
<dbReference type="Proteomes" id="UP000239724">
    <property type="component" value="Unassembled WGS sequence"/>
</dbReference>